<dbReference type="PANTHER" id="PTHR37817:SF1">
    <property type="entry name" value="N-ACETYLTRANSFERASE EIS"/>
    <property type="match status" value="1"/>
</dbReference>
<dbReference type="PROSITE" id="PS51186">
    <property type="entry name" value="GNAT"/>
    <property type="match status" value="1"/>
</dbReference>
<keyword evidence="8" id="KW-1185">Reference proteome</keyword>
<feature type="binding site" evidence="4">
    <location>
        <begin position="145"/>
        <end position="147"/>
    </location>
    <ligand>
        <name>acetyl-CoA</name>
        <dbReference type="ChEBI" id="CHEBI:57288"/>
    </ligand>
</feature>
<dbReference type="CDD" id="cd04301">
    <property type="entry name" value="NAT_SF"/>
    <property type="match status" value="1"/>
</dbReference>
<keyword evidence="2 4" id="KW-0808">Transferase</keyword>
<dbReference type="InterPro" id="IPR000182">
    <property type="entry name" value="GNAT_dom"/>
</dbReference>
<evidence type="ECO:0000259" key="6">
    <source>
        <dbReference type="PROSITE" id="PS51186"/>
    </source>
</evidence>
<protein>
    <submittedName>
        <fullName evidence="7">GNAT family N-acetyltransferase</fullName>
    </submittedName>
</protein>
<comment type="subunit">
    <text evidence="4">Homohexamer; trimer of dimers.</text>
</comment>
<evidence type="ECO:0000256" key="4">
    <source>
        <dbReference type="HAMAP-Rule" id="MF_01812"/>
    </source>
</evidence>
<evidence type="ECO:0000256" key="5">
    <source>
        <dbReference type="SAM" id="MobiDB-lite"/>
    </source>
</evidence>
<evidence type="ECO:0000256" key="1">
    <source>
        <dbReference type="ARBA" id="ARBA00009213"/>
    </source>
</evidence>
<dbReference type="PANTHER" id="PTHR37817">
    <property type="entry name" value="N-ACETYLTRANSFERASE EIS"/>
    <property type="match status" value="1"/>
</dbReference>
<dbReference type="HAMAP" id="MF_01812">
    <property type="entry name" value="Eis"/>
    <property type="match status" value="1"/>
</dbReference>
<organism evidence="7 8">
    <name type="scientific">Microbacterium caowuchunii</name>
    <dbReference type="NCBI Taxonomy" id="2614638"/>
    <lineage>
        <taxon>Bacteria</taxon>
        <taxon>Bacillati</taxon>
        <taxon>Actinomycetota</taxon>
        <taxon>Actinomycetes</taxon>
        <taxon>Micrococcales</taxon>
        <taxon>Microbacteriaceae</taxon>
        <taxon>Microbacterium</taxon>
    </lineage>
</organism>
<evidence type="ECO:0000313" key="7">
    <source>
        <dbReference type="EMBL" id="KAA9130669.1"/>
    </source>
</evidence>
<feature type="binding site" evidence="4">
    <location>
        <begin position="181"/>
        <end position="182"/>
    </location>
    <ligand>
        <name>acetyl-CoA</name>
        <dbReference type="ChEBI" id="CHEBI:57288"/>
    </ligand>
</feature>
<dbReference type="Pfam" id="PF13530">
    <property type="entry name" value="SCP2_2"/>
    <property type="match status" value="1"/>
</dbReference>
<dbReference type="InterPro" id="IPR036527">
    <property type="entry name" value="SCP2_sterol-bd_dom_sf"/>
</dbReference>
<accession>A0A5N0TBF3</accession>
<dbReference type="Pfam" id="PF13527">
    <property type="entry name" value="Acetyltransf_9"/>
    <property type="match status" value="1"/>
</dbReference>
<dbReference type="Proteomes" id="UP000326838">
    <property type="component" value="Unassembled WGS sequence"/>
</dbReference>
<name>A0A5N0TBF3_9MICO</name>
<dbReference type="SUPFAM" id="SSF55718">
    <property type="entry name" value="SCP-like"/>
    <property type="match status" value="1"/>
</dbReference>
<feature type="region of interest" description="Disordered" evidence="5">
    <location>
        <begin position="1"/>
        <end position="25"/>
    </location>
</feature>
<dbReference type="InterPro" id="IPR041380">
    <property type="entry name" value="Acetyltransf_17"/>
</dbReference>
<dbReference type="InterPro" id="IPR025559">
    <property type="entry name" value="Eis_dom"/>
</dbReference>
<comment type="similarity">
    <text evidence="1 4">Belongs to the acetyltransferase Eis family.</text>
</comment>
<evidence type="ECO:0000256" key="2">
    <source>
        <dbReference type="ARBA" id="ARBA00022679"/>
    </source>
</evidence>
<dbReference type="GO" id="GO:0030649">
    <property type="term" value="P:aminoglycoside antibiotic catabolic process"/>
    <property type="evidence" value="ECO:0007669"/>
    <property type="project" value="TreeGrafter"/>
</dbReference>
<sequence>MSPTTCTGPSPVRASWTEPEPPEPRTAWERKLMDDTMIRAHHDLPVDATSAARAEATGLRLVRLDNDDADEFAAWQRSVARGFFDGEPTEARRRAGMEFLGYRRLIAVLDPGAPDPQEPVATFASWAGGLSVPGGEVPSCAISSVTVAPTHRRRGLARAMMEGELRRAVEAGLPVASLTVSESTLYGRYGFGSAASAASLTVDTKRAGWAGPVPAGRVDFISRERWRALAPDVFDRVRAVRPGEFEMPGGHWDRFAGTRPDAEKPELLRAVQYADPAGTVQGLALYRIEENEEDFARSSVEISSLIADGDDAYAALWRFFMEMDLIGTVRIAEQTLDEPLLWMVADRRAVTVTVRDHHYVRILDVPAALQGRRYEAPGRFRIEVADPLGIAAGTFAMEVDAQGTASVREGDGDGESLPVRLGITELSALYLGEVSALTLARAGRLSCPDPVALARTFRWSAPANLSYWY</sequence>
<dbReference type="Pfam" id="PF17668">
    <property type="entry name" value="Acetyltransf_17"/>
    <property type="match status" value="1"/>
</dbReference>
<feature type="domain" description="N-acetyltransferase" evidence="6">
    <location>
        <begin position="59"/>
        <end position="224"/>
    </location>
</feature>
<evidence type="ECO:0000256" key="3">
    <source>
        <dbReference type="ARBA" id="ARBA00023315"/>
    </source>
</evidence>
<reference evidence="8" key="1">
    <citation type="submission" date="2019-09" db="EMBL/GenBank/DDBJ databases">
        <title>Mumia zhuanghuii sp. nov. isolated from the intestinal contents of plateau pika (Ochotona curzoniae) in the Qinghai-Tibet plateau of China.</title>
        <authorList>
            <person name="Tian Z."/>
        </authorList>
    </citation>
    <scope>NUCLEOTIDE SEQUENCE [LARGE SCALE GENOMIC DNA]</scope>
    <source>
        <strain evidence="8">L-033</strain>
    </source>
</reference>
<keyword evidence="3 4" id="KW-0012">Acyltransferase</keyword>
<feature type="binding site" evidence="4">
    <location>
        <begin position="153"/>
        <end position="158"/>
    </location>
    <ligand>
        <name>acetyl-CoA</name>
        <dbReference type="ChEBI" id="CHEBI:57288"/>
    </ligand>
</feature>
<proteinExistence type="inferred from homology"/>
<feature type="active site" description="Proton donor" evidence="4">
    <location>
        <position position="186"/>
    </location>
</feature>
<dbReference type="Gene3D" id="3.40.630.30">
    <property type="match status" value="2"/>
</dbReference>
<dbReference type="InterPro" id="IPR016181">
    <property type="entry name" value="Acyl_CoA_acyltransferase"/>
</dbReference>
<dbReference type="AlphaFoldDB" id="A0A5N0TBF3"/>
<evidence type="ECO:0000313" key="8">
    <source>
        <dbReference type="Proteomes" id="UP000326838"/>
    </source>
</evidence>
<dbReference type="InterPro" id="IPR051554">
    <property type="entry name" value="Acetyltransferase_Eis"/>
</dbReference>
<dbReference type="SUPFAM" id="SSF55729">
    <property type="entry name" value="Acyl-CoA N-acyltransferases (Nat)"/>
    <property type="match status" value="1"/>
</dbReference>
<dbReference type="EMBL" id="VYUY01000019">
    <property type="protein sequence ID" value="KAA9130669.1"/>
    <property type="molecule type" value="Genomic_DNA"/>
</dbReference>
<dbReference type="GO" id="GO:0034069">
    <property type="term" value="F:aminoglycoside N-acetyltransferase activity"/>
    <property type="evidence" value="ECO:0007669"/>
    <property type="project" value="TreeGrafter"/>
</dbReference>
<dbReference type="InterPro" id="IPR022902">
    <property type="entry name" value="NAcTrfase_Eis"/>
</dbReference>
<dbReference type="Gene3D" id="3.30.1050.10">
    <property type="entry name" value="SCP2 sterol-binding domain"/>
    <property type="match status" value="1"/>
</dbReference>
<gene>
    <name evidence="7" type="ORF">F6B40_13640</name>
</gene>
<comment type="caution">
    <text evidence="7">The sequence shown here is derived from an EMBL/GenBank/DDBJ whole genome shotgun (WGS) entry which is preliminary data.</text>
</comment>
<feature type="active site" description="Proton acceptor; via carboxylate" evidence="4">
    <location>
        <position position="469"/>
    </location>
</feature>